<dbReference type="EMBL" id="AP024488">
    <property type="protein sequence ID" value="BCS98929.1"/>
    <property type="molecule type" value="Genomic_DNA"/>
</dbReference>
<dbReference type="PANTHER" id="PTHR43687:SF1">
    <property type="entry name" value="FERREDOXIN III"/>
    <property type="match status" value="1"/>
</dbReference>
<dbReference type="Pfam" id="PF00037">
    <property type="entry name" value="Fer4"/>
    <property type="match status" value="2"/>
</dbReference>
<keyword evidence="1" id="KW-0004">4Fe-4S</keyword>
<feature type="domain" description="4Fe-4S ferredoxin-type" evidence="5">
    <location>
        <begin position="108"/>
        <end position="137"/>
    </location>
</feature>
<dbReference type="Pfam" id="PF12838">
    <property type="entry name" value="Fer4_7"/>
    <property type="match status" value="1"/>
</dbReference>
<reference evidence="6 7" key="1">
    <citation type="submission" date="2021-02" db="EMBL/GenBank/DDBJ databases">
        <title>Complete genome of Desulfoluna sp. strain ASN36.</title>
        <authorList>
            <person name="Takahashi A."/>
            <person name="Kojima H."/>
            <person name="Fukui M."/>
        </authorList>
    </citation>
    <scope>NUCLEOTIDE SEQUENCE [LARGE SCALE GENOMIC DNA]</scope>
    <source>
        <strain evidence="6 7">ASN36</strain>
    </source>
</reference>
<gene>
    <name evidence="6" type="ORF">DSLASN_45610</name>
</gene>
<evidence type="ECO:0000256" key="4">
    <source>
        <dbReference type="ARBA" id="ARBA00023014"/>
    </source>
</evidence>
<dbReference type="Proteomes" id="UP001320148">
    <property type="component" value="Chromosome"/>
</dbReference>
<evidence type="ECO:0000256" key="3">
    <source>
        <dbReference type="ARBA" id="ARBA00023004"/>
    </source>
</evidence>
<keyword evidence="3" id="KW-0408">Iron</keyword>
<name>A0ABN6F908_9BACT</name>
<dbReference type="InterPro" id="IPR050572">
    <property type="entry name" value="Fe-S_Ferredoxin"/>
</dbReference>
<protein>
    <recommendedName>
        <fullName evidence="5">4Fe-4S ferredoxin-type domain-containing protein</fullName>
    </recommendedName>
</protein>
<evidence type="ECO:0000259" key="5">
    <source>
        <dbReference type="PROSITE" id="PS51379"/>
    </source>
</evidence>
<dbReference type="InterPro" id="IPR017900">
    <property type="entry name" value="4Fe4S_Fe_S_CS"/>
</dbReference>
<feature type="domain" description="4Fe-4S ferredoxin-type" evidence="5">
    <location>
        <begin position="1"/>
        <end position="29"/>
    </location>
</feature>
<evidence type="ECO:0000313" key="6">
    <source>
        <dbReference type="EMBL" id="BCS98929.1"/>
    </source>
</evidence>
<evidence type="ECO:0000256" key="2">
    <source>
        <dbReference type="ARBA" id="ARBA00022723"/>
    </source>
</evidence>
<dbReference type="SUPFAM" id="SSF54862">
    <property type="entry name" value="4Fe-4S ferredoxins"/>
    <property type="match status" value="1"/>
</dbReference>
<dbReference type="PROSITE" id="PS51379">
    <property type="entry name" value="4FE4S_FER_2"/>
    <property type="match status" value="4"/>
</dbReference>
<evidence type="ECO:0000313" key="7">
    <source>
        <dbReference type="Proteomes" id="UP001320148"/>
    </source>
</evidence>
<sequence>MGHVITDRCVGCGVCLAMCPVGAVSGDKNGPHAVNRQLCIDCGTCGRVCTKGAVEDGAGRGVARVKPSLWERPVIDMGACYACENCVAACPVGALAMADEALDLTLNYAVLAEAKRCVSCNWCVTACQFDAISMEGTA</sequence>
<evidence type="ECO:0000256" key="1">
    <source>
        <dbReference type="ARBA" id="ARBA00022485"/>
    </source>
</evidence>
<dbReference type="RefSeq" id="WP_236890288.1">
    <property type="nucleotide sequence ID" value="NZ_AP024488.1"/>
</dbReference>
<proteinExistence type="predicted"/>
<dbReference type="PANTHER" id="PTHR43687">
    <property type="entry name" value="ADENYLYLSULFATE REDUCTASE, BETA SUBUNIT"/>
    <property type="match status" value="1"/>
</dbReference>
<dbReference type="PROSITE" id="PS00198">
    <property type="entry name" value="4FE4S_FER_1"/>
    <property type="match status" value="2"/>
</dbReference>
<keyword evidence="4" id="KW-0411">Iron-sulfur</keyword>
<organism evidence="6 7">
    <name type="scientific">Desulfoluna limicola</name>
    <dbReference type="NCBI Taxonomy" id="2810562"/>
    <lineage>
        <taxon>Bacteria</taxon>
        <taxon>Pseudomonadati</taxon>
        <taxon>Thermodesulfobacteriota</taxon>
        <taxon>Desulfobacteria</taxon>
        <taxon>Desulfobacterales</taxon>
        <taxon>Desulfolunaceae</taxon>
        <taxon>Desulfoluna</taxon>
    </lineage>
</organism>
<keyword evidence="2" id="KW-0479">Metal-binding</keyword>
<accession>A0ABN6F908</accession>
<dbReference type="Gene3D" id="3.30.70.20">
    <property type="match status" value="3"/>
</dbReference>
<feature type="domain" description="4Fe-4S ferredoxin-type" evidence="5">
    <location>
        <begin position="71"/>
        <end position="100"/>
    </location>
</feature>
<keyword evidence="7" id="KW-1185">Reference proteome</keyword>
<dbReference type="InterPro" id="IPR017896">
    <property type="entry name" value="4Fe4S_Fe-S-bd"/>
</dbReference>
<feature type="domain" description="4Fe-4S ferredoxin-type" evidence="5">
    <location>
        <begin position="30"/>
        <end position="59"/>
    </location>
</feature>